<gene>
    <name evidence="2" type="ORF">SR41_04660</name>
</gene>
<feature type="region of interest" description="Disordered" evidence="1">
    <location>
        <begin position="82"/>
        <end position="107"/>
    </location>
</feature>
<evidence type="ECO:0000313" key="2">
    <source>
        <dbReference type="EMBL" id="KIU29304.1"/>
    </source>
</evidence>
<evidence type="ECO:0000256" key="1">
    <source>
        <dbReference type="SAM" id="MobiDB-lite"/>
    </source>
</evidence>
<accession>A0A0D1KYB6</accession>
<reference evidence="2 3" key="1">
    <citation type="submission" date="2015-01" db="EMBL/GenBank/DDBJ databases">
        <title>Genome of Sphingomonas taxi strain 30a.</title>
        <authorList>
            <person name="Eevers N."/>
            <person name="Van Hamme J."/>
            <person name="Bottos E."/>
            <person name="Weyens N."/>
            <person name="Vangronsveld J."/>
        </authorList>
    </citation>
    <scope>NUCLEOTIDE SEQUENCE [LARGE SCALE GENOMIC DNA]</scope>
    <source>
        <strain evidence="2 3">30a</strain>
    </source>
</reference>
<dbReference type="EMBL" id="JXTP01000018">
    <property type="protein sequence ID" value="KIU29304.1"/>
    <property type="molecule type" value="Genomic_DNA"/>
</dbReference>
<sequence length="107" mass="11126">MGLAGDVGDAAQVGAGDGRAIVAPATWSAGVTSSRVSPFLRYILPKSAATMMISSYPPDVGGTARTWPGSKPSVWTVRATAPRETRPLRKRTLTPAVKVPRSSMSDG</sequence>
<comment type="caution">
    <text evidence="2">The sequence shown here is derived from an EMBL/GenBank/DDBJ whole genome shotgun (WGS) entry which is preliminary data.</text>
</comment>
<protein>
    <submittedName>
        <fullName evidence="2">Uncharacterized protein</fullName>
    </submittedName>
</protein>
<organism evidence="2 3">
    <name type="scientific">Sphingomonas melonis</name>
    <dbReference type="NCBI Taxonomy" id="152682"/>
    <lineage>
        <taxon>Bacteria</taxon>
        <taxon>Pseudomonadati</taxon>
        <taxon>Pseudomonadota</taxon>
        <taxon>Alphaproteobacteria</taxon>
        <taxon>Sphingomonadales</taxon>
        <taxon>Sphingomonadaceae</taxon>
        <taxon>Sphingomonas</taxon>
    </lineage>
</organism>
<proteinExistence type="predicted"/>
<dbReference type="AlphaFoldDB" id="A0A0D1KYB6"/>
<evidence type="ECO:0000313" key="3">
    <source>
        <dbReference type="Proteomes" id="UP000033203"/>
    </source>
</evidence>
<dbReference type="Proteomes" id="UP000033203">
    <property type="component" value="Unassembled WGS sequence"/>
</dbReference>
<name>A0A0D1KYB6_9SPHN</name>